<dbReference type="KEGG" id="vpy:HZI73_15760"/>
<reference evidence="3" key="1">
    <citation type="submission" date="2020-07" db="EMBL/GenBank/DDBJ databases">
        <title>Vallitalea pronyensis genome.</title>
        <authorList>
            <person name="Postec A."/>
        </authorList>
    </citation>
    <scope>NUCLEOTIDE SEQUENCE</scope>
    <source>
        <strain evidence="3">FatNI3</strain>
    </source>
</reference>
<dbReference type="PIRSF" id="PIRSF003230">
    <property type="entry name" value="YbgC"/>
    <property type="match status" value="1"/>
</dbReference>
<protein>
    <submittedName>
        <fullName evidence="3">Acyl-CoA thioesterase</fullName>
    </submittedName>
</protein>
<dbReference type="InterPro" id="IPR050563">
    <property type="entry name" value="4-hydroxybenzoyl-CoA_TE"/>
</dbReference>
<evidence type="ECO:0000256" key="1">
    <source>
        <dbReference type="ARBA" id="ARBA00005953"/>
    </source>
</evidence>
<name>A0A8J8SJN3_9FIRM</name>
<dbReference type="CDD" id="cd00586">
    <property type="entry name" value="4HBT"/>
    <property type="match status" value="1"/>
</dbReference>
<dbReference type="AlphaFoldDB" id="A0A8J8SJN3"/>
<evidence type="ECO:0000313" key="3">
    <source>
        <dbReference type="EMBL" id="QUI25753.1"/>
    </source>
</evidence>
<comment type="similarity">
    <text evidence="1">Belongs to the 4-hydroxybenzoyl-CoA thioesterase family.</text>
</comment>
<dbReference type="Pfam" id="PF13279">
    <property type="entry name" value="4HBT_2"/>
    <property type="match status" value="1"/>
</dbReference>
<gene>
    <name evidence="3" type="ORF">HZI73_15760</name>
</gene>
<dbReference type="EMBL" id="CP058649">
    <property type="protein sequence ID" value="QUI25753.1"/>
    <property type="molecule type" value="Genomic_DNA"/>
</dbReference>
<sequence length="137" mass="16035">MLVNETTIKVRYVETDQMGIVHHSNYYTWFEIGRCDFLRESGITYRAIEQEGIMLPLVDSYCKYIEGAKYDDLLTVITRIEEMNGAKIVFNYELVRHEDNKIIAKGKTTHAFVNEDFNIINVKKANPKVWETLQSHI</sequence>
<dbReference type="Proteomes" id="UP000683246">
    <property type="component" value="Chromosome"/>
</dbReference>
<organism evidence="3 4">
    <name type="scientific">Vallitalea pronyensis</name>
    <dbReference type="NCBI Taxonomy" id="1348613"/>
    <lineage>
        <taxon>Bacteria</taxon>
        <taxon>Bacillati</taxon>
        <taxon>Bacillota</taxon>
        <taxon>Clostridia</taxon>
        <taxon>Lachnospirales</taxon>
        <taxon>Vallitaleaceae</taxon>
        <taxon>Vallitalea</taxon>
    </lineage>
</organism>
<dbReference type="GO" id="GO:0047617">
    <property type="term" value="F:fatty acyl-CoA hydrolase activity"/>
    <property type="evidence" value="ECO:0007669"/>
    <property type="project" value="TreeGrafter"/>
</dbReference>
<dbReference type="PANTHER" id="PTHR31793:SF27">
    <property type="entry name" value="NOVEL THIOESTERASE SUPERFAMILY DOMAIN AND SAPOSIN A-TYPE DOMAIN CONTAINING PROTEIN (0610012H03RIK)"/>
    <property type="match status" value="1"/>
</dbReference>
<dbReference type="InterPro" id="IPR006684">
    <property type="entry name" value="YbgC/YbaW"/>
</dbReference>
<keyword evidence="2" id="KW-0378">Hydrolase</keyword>
<dbReference type="NCBIfam" id="TIGR00051">
    <property type="entry name" value="YbgC/FadM family acyl-CoA thioesterase"/>
    <property type="match status" value="1"/>
</dbReference>
<dbReference type="InterPro" id="IPR029069">
    <property type="entry name" value="HotDog_dom_sf"/>
</dbReference>
<dbReference type="Gene3D" id="3.10.129.10">
    <property type="entry name" value="Hotdog Thioesterase"/>
    <property type="match status" value="1"/>
</dbReference>
<accession>A0A8J8SJN3</accession>
<keyword evidence="4" id="KW-1185">Reference proteome</keyword>
<evidence type="ECO:0000313" key="4">
    <source>
        <dbReference type="Proteomes" id="UP000683246"/>
    </source>
</evidence>
<proteinExistence type="inferred from homology"/>
<evidence type="ECO:0000256" key="2">
    <source>
        <dbReference type="ARBA" id="ARBA00022801"/>
    </source>
</evidence>
<dbReference type="SUPFAM" id="SSF54637">
    <property type="entry name" value="Thioesterase/thiol ester dehydrase-isomerase"/>
    <property type="match status" value="1"/>
</dbReference>
<dbReference type="PANTHER" id="PTHR31793">
    <property type="entry name" value="4-HYDROXYBENZOYL-COA THIOESTERASE FAMILY MEMBER"/>
    <property type="match status" value="1"/>
</dbReference>